<evidence type="ECO:0000313" key="1">
    <source>
        <dbReference type="EMBL" id="NIZ69454.1"/>
    </source>
</evidence>
<protein>
    <submittedName>
        <fullName evidence="1">Uncharacterized protein</fullName>
    </submittedName>
</protein>
<dbReference type="RefSeq" id="WP_167695544.1">
    <property type="nucleotide sequence ID" value="NZ_CP118181.1"/>
</dbReference>
<dbReference type="EMBL" id="JAATLM010000001">
    <property type="protein sequence ID" value="NIZ69454.1"/>
    <property type="molecule type" value="Genomic_DNA"/>
</dbReference>
<evidence type="ECO:0000313" key="2">
    <source>
        <dbReference type="Proteomes" id="UP000778951"/>
    </source>
</evidence>
<organism evidence="1 2">
    <name type="scientific">Entomospira culicis</name>
    <dbReference type="NCBI Taxonomy" id="2719989"/>
    <lineage>
        <taxon>Bacteria</taxon>
        <taxon>Pseudomonadati</taxon>
        <taxon>Spirochaetota</taxon>
        <taxon>Spirochaetia</taxon>
        <taxon>Spirochaetales</taxon>
        <taxon>Spirochaetaceae</taxon>
        <taxon>Entomospira</taxon>
    </lineage>
</organism>
<proteinExistence type="predicted"/>
<dbReference type="Proteomes" id="UP000778951">
    <property type="component" value="Unassembled WGS sequence"/>
</dbReference>
<sequence>MRKLIMLILLVSIGMNLYARSPRNTMEYLYFNDIKKFEKRAAKEKILDTLDYQEVLVDYLRYDPFGDLSSAKRKKAANVIFKSLKTVHYLEDRGADIKAISRSDMLAISQDLMTDALFEYILQETSFLEDNNLWVEWFSRANRITPELQHSLDLLIKEGFNRRNLLTTAQKGSKTYRLMEALIDDPELLEFNKFLEQSIDMQRADLMLYAQNAGYNVLAYSLTMYPAILKTVTHTSTYTTGGHWIATGPNGQGRYAPVQHHTRYHTFDEMLYALRDKYVDNAVRSALNASKKKK</sequence>
<dbReference type="AlphaFoldDB" id="A0A968KUD6"/>
<gene>
    <name evidence="1" type="ORF">HCT48_04400</name>
</gene>
<keyword evidence="2" id="KW-1185">Reference proteome</keyword>
<comment type="caution">
    <text evidence="1">The sequence shown here is derived from an EMBL/GenBank/DDBJ whole genome shotgun (WGS) entry which is preliminary data.</text>
</comment>
<accession>A0A968KUD6</accession>
<reference evidence="1" key="1">
    <citation type="submission" date="2020-03" db="EMBL/GenBank/DDBJ databases">
        <title>Spirochaetal bacteria isolated from arthropods constitute a novel genus Entomospira genus novum within the order Spirochaetales.</title>
        <authorList>
            <person name="Grana-Miraglia L."/>
            <person name="Sikutova S."/>
            <person name="Fingerle V."/>
            <person name="Sing A."/>
            <person name="Castillo-Ramirez S."/>
            <person name="Margos G."/>
            <person name="Rudolf I."/>
        </authorList>
    </citation>
    <scope>NUCLEOTIDE SEQUENCE</scope>
    <source>
        <strain evidence="1">BR149</strain>
    </source>
</reference>
<name>A0A968KUD6_9SPIO</name>